<dbReference type="AlphaFoldDB" id="A0A6C0SQR3"/>
<feature type="transmembrane region" description="Helical" evidence="1">
    <location>
        <begin position="61"/>
        <end position="89"/>
    </location>
</feature>
<keyword evidence="1" id="KW-0472">Membrane</keyword>
<feature type="transmembrane region" description="Helical" evidence="1">
    <location>
        <begin position="212"/>
        <end position="232"/>
    </location>
</feature>
<name>A0A6C0SQR3_HORCA</name>
<feature type="transmembrane region" description="Helical" evidence="1">
    <location>
        <begin position="184"/>
        <end position="206"/>
    </location>
</feature>
<keyword evidence="1" id="KW-0812">Transmembrane</keyword>
<reference evidence="2" key="1">
    <citation type="submission" date="2019-10" db="EMBL/GenBank/DDBJ databases">
        <authorList>
            <person name="Schultz D.T."/>
            <person name="Haddock S.H.D."/>
        </authorList>
    </citation>
    <scope>NUCLEOTIDE SEQUENCE</scope>
    <source>
        <strain evidence="2">Hc2</strain>
    </source>
</reference>
<evidence type="ECO:0000256" key="1">
    <source>
        <dbReference type="SAM" id="Phobius"/>
    </source>
</evidence>
<accession>A0A6C0SQR3</accession>
<feature type="transmembrane region" description="Helical" evidence="1">
    <location>
        <begin position="252"/>
        <end position="271"/>
    </location>
</feature>
<gene>
    <name evidence="2" type="primary">URF2</name>
</gene>
<feature type="transmembrane region" description="Helical" evidence="1">
    <location>
        <begin position="25"/>
        <end position="49"/>
    </location>
</feature>
<evidence type="ECO:0000313" key="2">
    <source>
        <dbReference type="EMBL" id="QIA92696.1"/>
    </source>
</evidence>
<organism evidence="2">
    <name type="scientific">Hormiphora californensis</name>
    <name type="common">Sea gooseberry</name>
    <dbReference type="NCBI Taxonomy" id="1403702"/>
    <lineage>
        <taxon>Eukaryota</taxon>
        <taxon>Metazoa</taxon>
        <taxon>Ctenophora</taxon>
        <taxon>Tentaculata</taxon>
        <taxon>Cydippida</taxon>
        <taxon>Pleurobrachiidae</taxon>
        <taxon>Hormiphora</taxon>
    </lineage>
</organism>
<dbReference type="EMBL" id="MN544301">
    <property type="protein sequence ID" value="QIA92696.1"/>
    <property type="molecule type" value="Genomic_DNA"/>
</dbReference>
<sequence length="446" mass="52005">MYYTRLSVINIYSSRWLFWIYHKDIAWLYFFFSIIMGFIGFYILFFFFFLESWVFTDNHLILVFIFSCSNIYAVYFLVILVLLIAFYFFCPVRNLHNSNSLNFKDFFLNVITKFLKFLKKNYFPLLRSCFIILHFIVDWTYIIYTLIFLLFFYFTKYLCTLFPRKIHWNLNKFDPILNYILKSFINILSLSGLYKCLFNFFFFLGFEHHICLIFSFILILLILLISFFKYLYSNNKHFKGFVLKSVSFLSKFYIGNVLLWGGCFFVCIFPSQETNCTPPFEGIPPLADIGDVLNPSPLGDAAALFNQIDSMINTKEGPVAPRVPVEAYYSSADIVSNLWPSPELESEHLYDELVFPRPLVWWGYSDVLDVGASASAPHPTSLVLENPALEGDYSVLNHSPLASDYSQEVNISSASGLPTTNTWVESNSLFSKVKKFLGSLDCRKQK</sequence>
<keyword evidence="2" id="KW-0496">Mitochondrion</keyword>
<geneLocation type="mitochondrion" evidence="2"/>
<protein>
    <submittedName>
        <fullName evidence="2">Uncharacterized protein</fullName>
    </submittedName>
</protein>
<proteinExistence type="predicted"/>
<keyword evidence="1" id="KW-1133">Transmembrane helix</keyword>